<evidence type="ECO:0000313" key="1">
    <source>
        <dbReference type="EMBL" id="MPM44680.1"/>
    </source>
</evidence>
<proteinExistence type="predicted"/>
<reference evidence="1" key="1">
    <citation type="submission" date="2019-08" db="EMBL/GenBank/DDBJ databases">
        <authorList>
            <person name="Kucharzyk K."/>
            <person name="Murdoch R.W."/>
            <person name="Higgins S."/>
            <person name="Loffler F."/>
        </authorList>
    </citation>
    <scope>NUCLEOTIDE SEQUENCE</scope>
</reference>
<gene>
    <name evidence="1" type="ORF">SDC9_91359</name>
</gene>
<organism evidence="1">
    <name type="scientific">bioreactor metagenome</name>
    <dbReference type="NCBI Taxonomy" id="1076179"/>
    <lineage>
        <taxon>unclassified sequences</taxon>
        <taxon>metagenomes</taxon>
        <taxon>ecological metagenomes</taxon>
    </lineage>
</organism>
<protein>
    <submittedName>
        <fullName evidence="1">Uncharacterized protein</fullName>
    </submittedName>
</protein>
<dbReference type="AlphaFoldDB" id="A0A644ZUN0"/>
<sequence>MTAEELKGKIIIGEFVNIEDAREYTERYDEIIARAQKA</sequence>
<name>A0A644ZUN0_9ZZZZ</name>
<dbReference type="EMBL" id="VSSQ01010570">
    <property type="protein sequence ID" value="MPM44680.1"/>
    <property type="molecule type" value="Genomic_DNA"/>
</dbReference>
<accession>A0A644ZUN0</accession>
<comment type="caution">
    <text evidence="1">The sequence shown here is derived from an EMBL/GenBank/DDBJ whole genome shotgun (WGS) entry which is preliminary data.</text>
</comment>